<dbReference type="Proteomes" id="UP000636453">
    <property type="component" value="Unassembled WGS sequence"/>
</dbReference>
<dbReference type="InterPro" id="IPR004358">
    <property type="entry name" value="Sig_transdc_His_kin-like_C"/>
</dbReference>
<comment type="caution">
    <text evidence="17">The sequence shown here is derived from an EMBL/GenBank/DDBJ whole genome shotgun (WGS) entry which is preliminary data.</text>
</comment>
<evidence type="ECO:0000256" key="1">
    <source>
        <dbReference type="ARBA" id="ARBA00000085"/>
    </source>
</evidence>
<dbReference type="GO" id="GO:0051539">
    <property type="term" value="F:4 iron, 4 sulfur cluster binding"/>
    <property type="evidence" value="ECO:0007669"/>
    <property type="project" value="UniProtKB-KW"/>
</dbReference>
<dbReference type="SUPFAM" id="SSF55874">
    <property type="entry name" value="ATPase domain of HSP90 chaperone/DNA topoisomerase II/histidine kinase"/>
    <property type="match status" value="1"/>
</dbReference>
<dbReference type="Pfam" id="PF07730">
    <property type="entry name" value="HisKA_3"/>
    <property type="match status" value="1"/>
</dbReference>
<dbReference type="PANTHER" id="PTHR24421:SF58">
    <property type="entry name" value="SIGNAL TRANSDUCTION HISTIDINE-PROTEIN KINASE_PHOSPHATASE UHPB"/>
    <property type="match status" value="1"/>
</dbReference>
<evidence type="ECO:0000259" key="16">
    <source>
        <dbReference type="PROSITE" id="PS50109"/>
    </source>
</evidence>
<gene>
    <name evidence="17" type="ORF">GCM10007167_02600</name>
</gene>
<dbReference type="GO" id="GO:0005737">
    <property type="term" value="C:cytoplasm"/>
    <property type="evidence" value="ECO:0007669"/>
    <property type="project" value="UniProtKB-SubCell"/>
</dbReference>
<dbReference type="InterPro" id="IPR050482">
    <property type="entry name" value="Sensor_HK_TwoCompSys"/>
</dbReference>
<dbReference type="CDD" id="cd16917">
    <property type="entry name" value="HATPase_UhpB-NarQ-NarX-like"/>
    <property type="match status" value="1"/>
</dbReference>
<dbReference type="PRINTS" id="PR00344">
    <property type="entry name" value="BCTRLSENSOR"/>
</dbReference>
<keyword evidence="18" id="KW-1185">Reference proteome</keyword>
<dbReference type="EMBL" id="BNCF01000001">
    <property type="protein sequence ID" value="GHE25529.1"/>
    <property type="molecule type" value="Genomic_DNA"/>
</dbReference>
<evidence type="ECO:0000256" key="6">
    <source>
        <dbReference type="ARBA" id="ARBA00022485"/>
    </source>
</evidence>
<keyword evidence="10" id="KW-0418">Kinase</keyword>
<dbReference type="GO" id="GO:0046983">
    <property type="term" value="F:protein dimerization activity"/>
    <property type="evidence" value="ECO:0007669"/>
    <property type="project" value="InterPro"/>
</dbReference>
<sequence length="238" mass="26268">MSNDTDLRAHYQRLLERIEANEAEFRRLGRAVWRVQEDERRRLARELHDGIGQNLTALKHRLALLGGELPPGSDALRAKLEAAIALCSATLEDTRKLSRLLRPPMLDDLGLEPSLRWLARSLGEAGGPAIETDIAPLPELHSELQTLLFRVAQEALTNAIRHAQARNVSLRLTVTDGQIELEIADDGRGCDPAQALRSGGSGLGSMRERLRLYGGRFELESRPGAGTRLRARVPLDAA</sequence>
<dbReference type="PANTHER" id="PTHR24421">
    <property type="entry name" value="NITRATE/NITRITE SENSOR PROTEIN NARX-RELATED"/>
    <property type="match status" value="1"/>
</dbReference>
<keyword evidence="12" id="KW-0902">Two-component regulatory system</keyword>
<dbReference type="GO" id="GO:0000155">
    <property type="term" value="F:phosphorelay sensor kinase activity"/>
    <property type="evidence" value="ECO:0007669"/>
    <property type="project" value="InterPro"/>
</dbReference>
<evidence type="ECO:0000256" key="15">
    <source>
        <dbReference type="ARBA" id="ARBA00030800"/>
    </source>
</evidence>
<dbReference type="InterPro" id="IPR005467">
    <property type="entry name" value="His_kinase_dom"/>
</dbReference>
<evidence type="ECO:0000256" key="5">
    <source>
        <dbReference type="ARBA" id="ARBA00017322"/>
    </source>
</evidence>
<dbReference type="Gene3D" id="3.30.565.10">
    <property type="entry name" value="Histidine kinase-like ATPase, C-terminal domain"/>
    <property type="match status" value="1"/>
</dbReference>
<comment type="catalytic activity">
    <reaction evidence="1">
        <text>ATP + protein L-histidine = ADP + protein N-phospho-L-histidine.</text>
        <dbReference type="EC" id="2.7.13.3"/>
    </reaction>
</comment>
<evidence type="ECO:0000256" key="12">
    <source>
        <dbReference type="ARBA" id="ARBA00023012"/>
    </source>
</evidence>
<comment type="subcellular location">
    <subcellularLocation>
        <location evidence="3">Cytoplasm</location>
    </subcellularLocation>
</comment>
<keyword evidence="8" id="KW-0808">Transferase</keyword>
<dbReference type="AlphaFoldDB" id="A0A918YVI6"/>
<reference evidence="17" key="1">
    <citation type="journal article" date="2014" name="Int. J. Syst. Evol. Microbiol.">
        <title>Complete genome sequence of Corynebacterium casei LMG S-19264T (=DSM 44701T), isolated from a smear-ripened cheese.</title>
        <authorList>
            <consortium name="US DOE Joint Genome Institute (JGI-PGF)"/>
            <person name="Walter F."/>
            <person name="Albersmeier A."/>
            <person name="Kalinowski J."/>
            <person name="Ruckert C."/>
        </authorList>
    </citation>
    <scope>NUCLEOTIDE SEQUENCE</scope>
    <source>
        <strain evidence="17">KCTC 32020</strain>
    </source>
</reference>
<evidence type="ECO:0000256" key="4">
    <source>
        <dbReference type="ARBA" id="ARBA00012438"/>
    </source>
</evidence>
<dbReference type="InterPro" id="IPR011712">
    <property type="entry name" value="Sig_transdc_His_kin_sub3_dim/P"/>
</dbReference>
<evidence type="ECO:0000256" key="13">
    <source>
        <dbReference type="ARBA" id="ARBA00023014"/>
    </source>
</evidence>
<keyword evidence="9" id="KW-0479">Metal-binding</keyword>
<dbReference type="Gene3D" id="1.20.5.1930">
    <property type="match status" value="1"/>
</dbReference>
<dbReference type="RefSeq" id="WP_146474272.1">
    <property type="nucleotide sequence ID" value="NZ_BNCF01000001.1"/>
</dbReference>
<evidence type="ECO:0000313" key="17">
    <source>
        <dbReference type="EMBL" id="GHE25529.1"/>
    </source>
</evidence>
<keyword evidence="13" id="KW-0411">Iron-sulfur</keyword>
<dbReference type="InterPro" id="IPR003594">
    <property type="entry name" value="HATPase_dom"/>
</dbReference>
<dbReference type="PROSITE" id="PS50109">
    <property type="entry name" value="HIS_KIN"/>
    <property type="match status" value="1"/>
</dbReference>
<evidence type="ECO:0000256" key="11">
    <source>
        <dbReference type="ARBA" id="ARBA00023004"/>
    </source>
</evidence>
<accession>A0A918YVI6</accession>
<keyword evidence="7" id="KW-0963">Cytoplasm</keyword>
<reference evidence="17" key="2">
    <citation type="submission" date="2020-09" db="EMBL/GenBank/DDBJ databases">
        <authorList>
            <person name="Sun Q."/>
            <person name="Kim S."/>
        </authorList>
    </citation>
    <scope>NUCLEOTIDE SEQUENCE</scope>
    <source>
        <strain evidence="17">KCTC 32020</strain>
    </source>
</reference>
<dbReference type="EC" id="2.7.13.3" evidence="4"/>
<comment type="function">
    <text evidence="14">Member of the two-component regulatory system NreB/NreC involved in the control of dissimilatory nitrate/nitrite reduction in response to oxygen. NreB functions as a direct oxygen sensor histidine kinase which is autophosphorylated, in the absence of oxygen, probably at the conserved histidine residue, and transfers its phosphate group probably to a conserved aspartate residue of NreC. NreB/NreC activates the expression of the nitrate (narGHJI) and nitrite (nir) reductase operons, as well as the putative nitrate transporter gene narT.</text>
</comment>
<name>A0A918YVI6_9GAMM</name>
<dbReference type="SMART" id="SM00387">
    <property type="entry name" value="HATPase_c"/>
    <property type="match status" value="1"/>
</dbReference>
<dbReference type="GO" id="GO:0016020">
    <property type="term" value="C:membrane"/>
    <property type="evidence" value="ECO:0007669"/>
    <property type="project" value="InterPro"/>
</dbReference>
<comment type="cofactor">
    <cofactor evidence="2">
        <name>[4Fe-4S] cluster</name>
        <dbReference type="ChEBI" id="CHEBI:49883"/>
    </cofactor>
</comment>
<evidence type="ECO:0000313" key="18">
    <source>
        <dbReference type="Proteomes" id="UP000636453"/>
    </source>
</evidence>
<evidence type="ECO:0000256" key="8">
    <source>
        <dbReference type="ARBA" id="ARBA00022679"/>
    </source>
</evidence>
<feature type="domain" description="Histidine kinase" evidence="16">
    <location>
        <begin position="148"/>
        <end position="237"/>
    </location>
</feature>
<dbReference type="GO" id="GO:0046872">
    <property type="term" value="F:metal ion binding"/>
    <property type="evidence" value="ECO:0007669"/>
    <property type="project" value="UniProtKB-KW"/>
</dbReference>
<evidence type="ECO:0000256" key="3">
    <source>
        <dbReference type="ARBA" id="ARBA00004496"/>
    </source>
</evidence>
<protein>
    <recommendedName>
        <fullName evidence="5">Oxygen sensor histidine kinase NreB</fullName>
        <ecNumber evidence="4">2.7.13.3</ecNumber>
    </recommendedName>
    <alternativeName>
        <fullName evidence="15">Nitrogen regulation protein B</fullName>
    </alternativeName>
</protein>
<dbReference type="InterPro" id="IPR036890">
    <property type="entry name" value="HATPase_C_sf"/>
</dbReference>
<evidence type="ECO:0000256" key="7">
    <source>
        <dbReference type="ARBA" id="ARBA00022490"/>
    </source>
</evidence>
<evidence type="ECO:0000256" key="10">
    <source>
        <dbReference type="ARBA" id="ARBA00022777"/>
    </source>
</evidence>
<organism evidence="17 18">
    <name type="scientific">Vulcaniibacterium thermophilum</name>
    <dbReference type="NCBI Taxonomy" id="1169913"/>
    <lineage>
        <taxon>Bacteria</taxon>
        <taxon>Pseudomonadati</taxon>
        <taxon>Pseudomonadota</taxon>
        <taxon>Gammaproteobacteria</taxon>
        <taxon>Lysobacterales</taxon>
        <taxon>Lysobacteraceae</taxon>
        <taxon>Vulcaniibacterium</taxon>
    </lineage>
</organism>
<keyword evidence="11" id="KW-0408">Iron</keyword>
<dbReference type="Pfam" id="PF02518">
    <property type="entry name" value="HATPase_c"/>
    <property type="match status" value="1"/>
</dbReference>
<dbReference type="OrthoDB" id="9797605at2"/>
<evidence type="ECO:0000256" key="9">
    <source>
        <dbReference type="ARBA" id="ARBA00022723"/>
    </source>
</evidence>
<evidence type="ECO:0000256" key="2">
    <source>
        <dbReference type="ARBA" id="ARBA00001966"/>
    </source>
</evidence>
<proteinExistence type="predicted"/>
<evidence type="ECO:0000256" key="14">
    <source>
        <dbReference type="ARBA" id="ARBA00024827"/>
    </source>
</evidence>
<keyword evidence="6" id="KW-0004">4Fe-4S</keyword>